<name>A0A0F9TM61_9ZZZZ</name>
<reference evidence="1" key="1">
    <citation type="journal article" date="2015" name="Nature">
        <title>Complex archaea that bridge the gap between prokaryotes and eukaryotes.</title>
        <authorList>
            <person name="Spang A."/>
            <person name="Saw J.H."/>
            <person name="Jorgensen S.L."/>
            <person name="Zaremba-Niedzwiedzka K."/>
            <person name="Martijn J."/>
            <person name="Lind A.E."/>
            <person name="van Eijk R."/>
            <person name="Schleper C."/>
            <person name="Guy L."/>
            <person name="Ettema T.J."/>
        </authorList>
    </citation>
    <scope>NUCLEOTIDE SEQUENCE</scope>
</reference>
<dbReference type="AlphaFoldDB" id="A0A0F9TM61"/>
<sequence>MVIKTRPVLRQKFANEDTSFNVTLAVAGTAEDLVTVPSGKKGRIVSIVNEGPGAIAVAFDVTATTSDLLLEEGDAYADQGLEISTNVSFINVTVSETPRVRGVLWSGLP</sequence>
<gene>
    <name evidence="1" type="ORF">LCGC14_0310630</name>
</gene>
<protein>
    <submittedName>
        <fullName evidence="1">Uncharacterized protein</fullName>
    </submittedName>
</protein>
<comment type="caution">
    <text evidence="1">The sequence shown here is derived from an EMBL/GenBank/DDBJ whole genome shotgun (WGS) entry which is preliminary data.</text>
</comment>
<accession>A0A0F9TM61</accession>
<evidence type="ECO:0000313" key="1">
    <source>
        <dbReference type="EMBL" id="KKN82250.1"/>
    </source>
</evidence>
<dbReference type="EMBL" id="LAZR01000203">
    <property type="protein sequence ID" value="KKN82250.1"/>
    <property type="molecule type" value="Genomic_DNA"/>
</dbReference>
<proteinExistence type="predicted"/>
<organism evidence="1">
    <name type="scientific">marine sediment metagenome</name>
    <dbReference type="NCBI Taxonomy" id="412755"/>
    <lineage>
        <taxon>unclassified sequences</taxon>
        <taxon>metagenomes</taxon>
        <taxon>ecological metagenomes</taxon>
    </lineage>
</organism>